<dbReference type="Gene3D" id="2.115.10.20">
    <property type="entry name" value="Glycosyl hydrolase domain, family 43"/>
    <property type="match status" value="1"/>
</dbReference>
<name>A0ABP6M0A0_9MICC</name>
<feature type="domain" description="Glycosyl hydrolase family 32 N-terminal" evidence="6">
    <location>
        <begin position="37"/>
        <end position="353"/>
    </location>
</feature>
<dbReference type="SUPFAM" id="SSF75005">
    <property type="entry name" value="Arabinanase/levansucrase/invertase"/>
    <property type="match status" value="1"/>
</dbReference>
<dbReference type="Pfam" id="PF00251">
    <property type="entry name" value="Glyco_hydro_32N"/>
    <property type="match status" value="1"/>
</dbReference>
<dbReference type="GO" id="GO:0016787">
    <property type="term" value="F:hydrolase activity"/>
    <property type="evidence" value="ECO:0007669"/>
    <property type="project" value="UniProtKB-KW"/>
</dbReference>
<evidence type="ECO:0000256" key="3">
    <source>
        <dbReference type="ARBA" id="ARBA00022801"/>
    </source>
</evidence>
<dbReference type="InterPro" id="IPR023296">
    <property type="entry name" value="Glyco_hydro_beta-prop_sf"/>
</dbReference>
<evidence type="ECO:0000256" key="2">
    <source>
        <dbReference type="ARBA" id="ARBA00012758"/>
    </source>
</evidence>
<dbReference type="EMBL" id="BAAAVT010000010">
    <property type="protein sequence ID" value="GAA3066151.1"/>
    <property type="molecule type" value="Genomic_DNA"/>
</dbReference>
<dbReference type="CDD" id="cd08996">
    <property type="entry name" value="GH32_FFase"/>
    <property type="match status" value="1"/>
</dbReference>
<dbReference type="SMART" id="SM00640">
    <property type="entry name" value="Glyco_32"/>
    <property type="match status" value="1"/>
</dbReference>
<dbReference type="InterPro" id="IPR051214">
    <property type="entry name" value="GH32_Enzymes"/>
</dbReference>
<evidence type="ECO:0000313" key="7">
    <source>
        <dbReference type="EMBL" id="GAA3066151.1"/>
    </source>
</evidence>
<dbReference type="EC" id="3.2.1.26" evidence="2"/>
<keyword evidence="3 7" id="KW-0378">Hydrolase</keyword>
<comment type="similarity">
    <text evidence="1">Belongs to the glycosyl hydrolase 32 family.</text>
</comment>
<dbReference type="InterPro" id="IPR001362">
    <property type="entry name" value="Glyco_hydro_32"/>
</dbReference>
<feature type="region of interest" description="Disordered" evidence="5">
    <location>
        <begin position="1"/>
        <end position="35"/>
    </location>
</feature>
<dbReference type="InterPro" id="IPR018053">
    <property type="entry name" value="Glyco_hydro_32_AS"/>
</dbReference>
<dbReference type="PROSITE" id="PS00609">
    <property type="entry name" value="GLYCOSYL_HYDROL_F32"/>
    <property type="match status" value="1"/>
</dbReference>
<evidence type="ECO:0000256" key="4">
    <source>
        <dbReference type="ARBA" id="ARBA00023295"/>
    </source>
</evidence>
<gene>
    <name evidence="7" type="ORF">GCM10010529_18850</name>
</gene>
<evidence type="ECO:0000313" key="8">
    <source>
        <dbReference type="Proteomes" id="UP001500236"/>
    </source>
</evidence>
<dbReference type="PANTHER" id="PTHR43101">
    <property type="entry name" value="BETA-FRUCTOSIDASE"/>
    <property type="match status" value="1"/>
</dbReference>
<dbReference type="Proteomes" id="UP001500236">
    <property type="component" value="Unassembled WGS sequence"/>
</dbReference>
<organism evidence="7 8">
    <name type="scientific">Nesterenkonia aethiopica</name>
    <dbReference type="NCBI Taxonomy" id="269144"/>
    <lineage>
        <taxon>Bacteria</taxon>
        <taxon>Bacillati</taxon>
        <taxon>Actinomycetota</taxon>
        <taxon>Actinomycetes</taxon>
        <taxon>Micrococcales</taxon>
        <taxon>Micrococcaceae</taxon>
        <taxon>Nesterenkonia</taxon>
    </lineage>
</organism>
<sequence>MTVAAPLTTDPLVATHGKDSMPSPTASHPDPAFPVAHPRPARGWLNDPNGLCRVDGVWHVFFQHNPHSARHDRIHWGHLSSPDLVDWTEEPVALVPSTDGPDRDGCWSGVMGFDDDGAPVAVYSGVQGIENASEVTLARGSADLREWSAERHVAAGMPEDDRVIGVRDPFLVRIAGRRWALQGAGLADGQAAVLLYDAEDLDRWTYHGVWLSSGQAPAAVDADIWECPQLVRLTDTETWALVVSRWHRRPDGGHELGDTQALLLEIEDAAPADAAPHGAPTTVPTPRIVGTSAVDDGPSFYAPQVLAEPDRALMIGWARERRAQELSDAAGWSGLLTWPRVLTLHDGALVSRPVPECEGWREGPAHRADDDVVILPDACDVVVEPHGSTGSPAVVTLRMPTSPLTGSETGSETAETVYSGPASRIVIDRSIIEVYREDGPARTVRAEPAPGQQWQLIPQGAAVTWWALRPWSPA</sequence>
<evidence type="ECO:0000256" key="1">
    <source>
        <dbReference type="ARBA" id="ARBA00009902"/>
    </source>
</evidence>
<accession>A0ABP6M0A0</accession>
<dbReference type="InterPro" id="IPR013148">
    <property type="entry name" value="Glyco_hydro_32_N"/>
</dbReference>
<keyword evidence="4" id="KW-0326">Glycosidase</keyword>
<reference evidence="8" key="1">
    <citation type="journal article" date="2019" name="Int. J. Syst. Evol. Microbiol.">
        <title>The Global Catalogue of Microorganisms (GCM) 10K type strain sequencing project: providing services to taxonomists for standard genome sequencing and annotation.</title>
        <authorList>
            <consortium name="The Broad Institute Genomics Platform"/>
            <consortium name="The Broad Institute Genome Sequencing Center for Infectious Disease"/>
            <person name="Wu L."/>
            <person name="Ma J."/>
        </authorList>
    </citation>
    <scope>NUCLEOTIDE SEQUENCE [LARGE SCALE GENOMIC DNA]</scope>
    <source>
        <strain evidence="8">JCM 14309</strain>
    </source>
</reference>
<dbReference type="RefSeq" id="WP_344744346.1">
    <property type="nucleotide sequence ID" value="NZ_BAAAVT010000010.1"/>
</dbReference>
<dbReference type="PANTHER" id="PTHR43101:SF1">
    <property type="entry name" value="BETA-FRUCTOSIDASE"/>
    <property type="match status" value="1"/>
</dbReference>
<keyword evidence="8" id="KW-1185">Reference proteome</keyword>
<comment type="caution">
    <text evidence="7">The sequence shown here is derived from an EMBL/GenBank/DDBJ whole genome shotgun (WGS) entry which is preliminary data.</text>
</comment>
<evidence type="ECO:0000259" key="6">
    <source>
        <dbReference type="Pfam" id="PF00251"/>
    </source>
</evidence>
<protein>
    <recommendedName>
        <fullName evidence="2">beta-fructofuranosidase</fullName>
        <ecNumber evidence="2">3.2.1.26</ecNumber>
    </recommendedName>
</protein>
<proteinExistence type="inferred from homology"/>
<evidence type="ECO:0000256" key="5">
    <source>
        <dbReference type="SAM" id="MobiDB-lite"/>
    </source>
</evidence>